<dbReference type="InterPro" id="IPR002201">
    <property type="entry name" value="Glyco_trans_9"/>
</dbReference>
<reference evidence="3" key="1">
    <citation type="journal article" date="2015" name="Proc. Natl. Acad. Sci. U.S.A.">
        <title>Networks of energetic and metabolic interactions define dynamics in microbial communities.</title>
        <authorList>
            <person name="Embree M."/>
            <person name="Liu J.K."/>
            <person name="Al-Bassam M.M."/>
            <person name="Zengler K."/>
        </authorList>
    </citation>
    <scope>NUCLEOTIDE SEQUENCE</scope>
</reference>
<protein>
    <submittedName>
        <fullName evidence="3">Uncharacterized protein</fullName>
    </submittedName>
</protein>
<dbReference type="InterPro" id="IPR051199">
    <property type="entry name" value="LPS_LOS_Heptosyltrfase"/>
</dbReference>
<dbReference type="PANTHER" id="PTHR30160:SF1">
    <property type="entry name" value="LIPOPOLYSACCHARIDE 1,2-N-ACETYLGLUCOSAMINETRANSFERASE-RELATED"/>
    <property type="match status" value="1"/>
</dbReference>
<dbReference type="GO" id="GO:0008713">
    <property type="term" value="F:ADP-heptose-lipopolysaccharide heptosyltransferase activity"/>
    <property type="evidence" value="ECO:0007669"/>
    <property type="project" value="TreeGrafter"/>
</dbReference>
<dbReference type="SUPFAM" id="SSF53756">
    <property type="entry name" value="UDP-Glycosyltransferase/glycogen phosphorylase"/>
    <property type="match status" value="1"/>
</dbReference>
<evidence type="ECO:0000313" key="3">
    <source>
        <dbReference type="EMBL" id="KUG24886.1"/>
    </source>
</evidence>
<dbReference type="GO" id="GO:0005829">
    <property type="term" value="C:cytosol"/>
    <property type="evidence" value="ECO:0007669"/>
    <property type="project" value="TreeGrafter"/>
</dbReference>
<proteinExistence type="predicted"/>
<dbReference type="Gene3D" id="3.40.50.2000">
    <property type="entry name" value="Glycogen Phosphorylase B"/>
    <property type="match status" value="1"/>
</dbReference>
<sequence length="128" mass="14855">MISYFSKYDVNILLFAAPTDIEKAKKIIDNEKLISAETTFDRMTAVIKQLDFLFSPDTSVVHIASGFNIPVFGIYINYNTDNIVWYPYNTKHELVVTEKPTLNELAFDTVINKLKIFFEQIYYGKRNP</sequence>
<comment type="caution">
    <text evidence="3">The sequence shown here is derived from an EMBL/GenBank/DDBJ whole genome shotgun (WGS) entry which is preliminary data.</text>
</comment>
<name>A0A0W8FVJ6_9ZZZZ</name>
<dbReference type="AlphaFoldDB" id="A0A0W8FVJ6"/>
<evidence type="ECO:0000256" key="2">
    <source>
        <dbReference type="ARBA" id="ARBA00022679"/>
    </source>
</evidence>
<keyword evidence="1" id="KW-0328">Glycosyltransferase</keyword>
<dbReference type="EMBL" id="LNQE01000804">
    <property type="protein sequence ID" value="KUG24886.1"/>
    <property type="molecule type" value="Genomic_DNA"/>
</dbReference>
<keyword evidence="2" id="KW-0808">Transferase</keyword>
<dbReference type="Pfam" id="PF01075">
    <property type="entry name" value="Glyco_transf_9"/>
    <property type="match status" value="1"/>
</dbReference>
<accession>A0A0W8FVJ6</accession>
<dbReference type="GO" id="GO:0009244">
    <property type="term" value="P:lipopolysaccharide core region biosynthetic process"/>
    <property type="evidence" value="ECO:0007669"/>
    <property type="project" value="TreeGrafter"/>
</dbReference>
<evidence type="ECO:0000256" key="1">
    <source>
        <dbReference type="ARBA" id="ARBA00022676"/>
    </source>
</evidence>
<organism evidence="3">
    <name type="scientific">hydrocarbon metagenome</name>
    <dbReference type="NCBI Taxonomy" id="938273"/>
    <lineage>
        <taxon>unclassified sequences</taxon>
        <taxon>metagenomes</taxon>
        <taxon>ecological metagenomes</taxon>
    </lineage>
</organism>
<gene>
    <name evidence="3" type="ORF">ASZ90_005305</name>
</gene>
<dbReference type="PANTHER" id="PTHR30160">
    <property type="entry name" value="TETRAACYLDISACCHARIDE 4'-KINASE-RELATED"/>
    <property type="match status" value="1"/>
</dbReference>